<feature type="signal peptide" evidence="2">
    <location>
        <begin position="1"/>
        <end position="22"/>
    </location>
</feature>
<keyword evidence="1" id="KW-0812">Transmembrane</keyword>
<evidence type="ECO:0000256" key="2">
    <source>
        <dbReference type="SAM" id="SignalP"/>
    </source>
</evidence>
<dbReference type="Pfam" id="PF00149">
    <property type="entry name" value="Metallophos"/>
    <property type="match status" value="1"/>
</dbReference>
<feature type="domain" description="Serine/threonine specific protein phosphatases" evidence="3">
    <location>
        <begin position="253"/>
        <end position="517"/>
    </location>
</feature>
<dbReference type="InterPro" id="IPR050341">
    <property type="entry name" value="PP1_catalytic_subunit"/>
</dbReference>
<organism evidence="4 5">
    <name type="scientific">Elaeophora elaphi</name>
    <dbReference type="NCBI Taxonomy" id="1147741"/>
    <lineage>
        <taxon>Eukaryota</taxon>
        <taxon>Metazoa</taxon>
        <taxon>Ecdysozoa</taxon>
        <taxon>Nematoda</taxon>
        <taxon>Chromadorea</taxon>
        <taxon>Rhabditida</taxon>
        <taxon>Spirurina</taxon>
        <taxon>Spiruromorpha</taxon>
        <taxon>Filarioidea</taxon>
        <taxon>Onchocercidae</taxon>
        <taxon>Elaeophora</taxon>
    </lineage>
</organism>
<feature type="transmembrane region" description="Helical" evidence="1">
    <location>
        <begin position="115"/>
        <end position="135"/>
    </location>
</feature>
<dbReference type="InterPro" id="IPR006186">
    <property type="entry name" value="Ser/Thr-sp_prot-phosphatase"/>
</dbReference>
<evidence type="ECO:0000256" key="1">
    <source>
        <dbReference type="SAM" id="Phobius"/>
    </source>
</evidence>
<keyword evidence="1" id="KW-1133">Transmembrane helix</keyword>
<dbReference type="GO" id="GO:0005737">
    <property type="term" value="C:cytoplasm"/>
    <property type="evidence" value="ECO:0007669"/>
    <property type="project" value="TreeGrafter"/>
</dbReference>
<dbReference type="GO" id="GO:0005634">
    <property type="term" value="C:nucleus"/>
    <property type="evidence" value="ECO:0007669"/>
    <property type="project" value="TreeGrafter"/>
</dbReference>
<sequence length="552" mass="62991">MLPSGCLAFLLSNVAILPVVWSSKQCGNARFQLSCPEKAICIAVRSTDFYCDTTNWCKQQCRRLSLNREWCLLRNSTHDIKCCLRDRCNWKETPLFAVPKKKFKFLPGMEMLARLLTPILLLISIIYPIASMLIYKWMLAKHKEIEYNPKFDLELPQKEGLIFKDSLPVKAGEPLDGCLNIEEFAEVMRALAEYKGTEEGAVVKTPTKAISYVSYETHESLGFDYAVIIRGEPTKFESLLIRMIEQGPGFFDIEGTELYELLSELSEILRTEDSLIEISADVVVIGELRGRYSDLLRWFQLYGYPPKRRYLFLGGIIDQESSESIETLAFLAAYKVTTPNHIYMIRGATEFFPFQIRKRFSVKLSIVLSAFITRICSEMPVAATIGNTIFAVHSGISSQLKSLERIKKIERPPLKWDCGILCDLILGMPTTAIEKFQKIKDGRGHLFGAKAVEEFMRQLQLKLIIRTHTPYEKGHFTFASKQLLSIWSSNCNGVKLATSLYIDPDLHVNVHCMTPVIVKTIMGQLTETLSEVEIVELEDRSKHSIRRQQHKV</sequence>
<evidence type="ECO:0000313" key="5">
    <source>
        <dbReference type="WBParaSite" id="EEL_0000147701-mRNA-1"/>
    </source>
</evidence>
<feature type="chain" id="PRO_5006447550" evidence="2">
    <location>
        <begin position="23"/>
        <end position="552"/>
    </location>
</feature>
<evidence type="ECO:0000259" key="3">
    <source>
        <dbReference type="SMART" id="SM00156"/>
    </source>
</evidence>
<protein>
    <submittedName>
        <fullName evidence="5">SER_THR_PHOSPHATASE domain-containing protein</fullName>
    </submittedName>
</protein>
<dbReference type="SMART" id="SM00156">
    <property type="entry name" value="PP2Ac"/>
    <property type="match status" value="1"/>
</dbReference>
<keyword evidence="2" id="KW-0732">Signal</keyword>
<dbReference type="WBParaSite" id="EEL_0000147701-mRNA-1">
    <property type="protein sequence ID" value="EEL_0000147701-mRNA-1"/>
    <property type="gene ID" value="EEL_0000147701"/>
</dbReference>
<reference evidence="5" key="1">
    <citation type="submission" date="2017-02" db="UniProtKB">
        <authorList>
            <consortium name="WormBaseParasite"/>
        </authorList>
    </citation>
    <scope>IDENTIFICATION</scope>
</reference>
<dbReference type="InterPro" id="IPR004843">
    <property type="entry name" value="Calcineurin-like_PHP"/>
</dbReference>
<keyword evidence="4" id="KW-1185">Reference proteome</keyword>
<dbReference type="InterPro" id="IPR029052">
    <property type="entry name" value="Metallo-depent_PP-like"/>
</dbReference>
<evidence type="ECO:0000313" key="4">
    <source>
        <dbReference type="Proteomes" id="UP000050640"/>
    </source>
</evidence>
<dbReference type="AlphaFoldDB" id="A0A0R3RJ19"/>
<name>A0A0R3RJ19_9BILA</name>
<accession>A0A0R3RJ19</accession>
<dbReference type="Proteomes" id="UP000050640">
    <property type="component" value="Unplaced"/>
</dbReference>
<keyword evidence="1" id="KW-0472">Membrane</keyword>
<dbReference type="Gene3D" id="3.60.21.10">
    <property type="match status" value="1"/>
</dbReference>
<dbReference type="PANTHER" id="PTHR11668:SF290">
    <property type="entry name" value="SERINE_THREONINE SPECIFIC PROTEIN PHOSPHATASES DOMAIN-CONTAINING PROTEIN"/>
    <property type="match status" value="1"/>
</dbReference>
<proteinExistence type="predicted"/>
<dbReference type="PRINTS" id="PR00114">
    <property type="entry name" value="STPHPHTASE"/>
</dbReference>
<dbReference type="GO" id="GO:0004722">
    <property type="term" value="F:protein serine/threonine phosphatase activity"/>
    <property type="evidence" value="ECO:0007669"/>
    <property type="project" value="TreeGrafter"/>
</dbReference>
<dbReference type="STRING" id="1147741.A0A0R3RJ19"/>
<dbReference type="SUPFAM" id="SSF56300">
    <property type="entry name" value="Metallo-dependent phosphatases"/>
    <property type="match status" value="1"/>
</dbReference>
<dbReference type="PANTHER" id="PTHR11668">
    <property type="entry name" value="SERINE/THREONINE PROTEIN PHOSPHATASE"/>
    <property type="match status" value="1"/>
</dbReference>